<comment type="catalytic activity">
    <reaction evidence="6">
        <text>2 superoxide + 2 H(+) = H2O2 + O2</text>
        <dbReference type="Rhea" id="RHEA:20696"/>
        <dbReference type="ChEBI" id="CHEBI:15378"/>
        <dbReference type="ChEBI" id="CHEBI:15379"/>
        <dbReference type="ChEBI" id="CHEBI:16240"/>
        <dbReference type="ChEBI" id="CHEBI:18421"/>
        <dbReference type="EC" id="1.15.1.1"/>
    </reaction>
</comment>
<dbReference type="PANTHER" id="PTHR42769:SF3">
    <property type="entry name" value="SUPEROXIDE DISMUTASE [FE] 2, CHLOROPLASTIC"/>
    <property type="match status" value="1"/>
</dbReference>
<keyword evidence="4 6" id="KW-0560">Oxidoreductase</keyword>
<dbReference type="RefSeq" id="WP_090405240.1">
    <property type="nucleotide sequence ID" value="NZ_FNDQ01000002.1"/>
</dbReference>
<dbReference type="GO" id="GO:0046872">
    <property type="term" value="F:metal ion binding"/>
    <property type="evidence" value="ECO:0007669"/>
    <property type="project" value="UniProtKB-KW"/>
</dbReference>
<dbReference type="STRING" id="702745.SAMN05421818_102149"/>
<accession>A0A1G8BMT9</accession>
<dbReference type="InterPro" id="IPR001189">
    <property type="entry name" value="Mn/Fe_SOD"/>
</dbReference>
<evidence type="ECO:0000256" key="6">
    <source>
        <dbReference type="RuleBase" id="RU000414"/>
    </source>
</evidence>
<comment type="similarity">
    <text evidence="1 6">Belongs to the iron/manganese superoxide dismutase family.</text>
</comment>
<feature type="binding site" evidence="5">
    <location>
        <position position="78"/>
    </location>
    <ligand>
        <name>Mn(2+)</name>
        <dbReference type="ChEBI" id="CHEBI:29035"/>
    </ligand>
</feature>
<dbReference type="PRINTS" id="PR01703">
    <property type="entry name" value="MNSODISMTASE"/>
</dbReference>
<sequence>MKFNLPTLNYSKDAFKNFITEEGFDYHYGKHHQTYITNLNKLIENSEWESYDLDTIIKEAYIKKQMAIYNNAAQHYNHSFFWNCITPNSTQIPSKQMLELLLRDFGSLEAFKEEFSNTATKLFGAGWTWLVLTPERKLEILSLSNADTPIIFNKKPLLTIDVWEHAYYIDHRNARPKFIEQFWNHVNWNFVSQNIE</sequence>
<dbReference type="Gene3D" id="3.55.40.20">
    <property type="entry name" value="Iron/manganese superoxide dismutase, C-terminal domain"/>
    <property type="match status" value="1"/>
</dbReference>
<dbReference type="Pfam" id="PF02777">
    <property type="entry name" value="Sod_Fe_C"/>
    <property type="match status" value="1"/>
</dbReference>
<dbReference type="Gene3D" id="1.10.287.990">
    <property type="entry name" value="Fe,Mn superoxide dismutase (SOD) domain"/>
    <property type="match status" value="1"/>
</dbReference>
<feature type="domain" description="Manganese/iron superoxide dismutase C-terminal" evidence="8">
    <location>
        <begin position="94"/>
        <end position="193"/>
    </location>
</feature>
<dbReference type="PIRSF" id="PIRSF000349">
    <property type="entry name" value="SODismutase"/>
    <property type="match status" value="1"/>
</dbReference>
<reference evidence="10" key="1">
    <citation type="submission" date="2016-10" db="EMBL/GenBank/DDBJ databases">
        <authorList>
            <person name="Varghese N."/>
            <person name="Submissions S."/>
        </authorList>
    </citation>
    <scope>NUCLEOTIDE SEQUENCE [LARGE SCALE GENOMIC DNA]</scope>
    <source>
        <strain evidence="10">DSM 23313</strain>
    </source>
</reference>
<comment type="function">
    <text evidence="6">Destroys radicals which are normally produced within the cells and which are toxic to biological systems.</text>
</comment>
<dbReference type="InterPro" id="IPR036314">
    <property type="entry name" value="SOD_C_sf"/>
</dbReference>
<feature type="binding site" evidence="5">
    <location>
        <position position="27"/>
    </location>
    <ligand>
        <name>Mn(2+)</name>
        <dbReference type="ChEBI" id="CHEBI:29035"/>
    </ligand>
</feature>
<dbReference type="EC" id="1.15.1.1" evidence="2 6"/>
<evidence type="ECO:0000313" key="9">
    <source>
        <dbReference type="EMBL" id="SDH34535.1"/>
    </source>
</evidence>
<dbReference type="SUPFAM" id="SSF46609">
    <property type="entry name" value="Fe,Mn superoxide dismutase (SOD), N-terminal domain"/>
    <property type="match status" value="1"/>
</dbReference>
<dbReference type="InterPro" id="IPR019833">
    <property type="entry name" value="Mn/Fe_SOD_BS"/>
</dbReference>
<evidence type="ECO:0000256" key="5">
    <source>
        <dbReference type="PIRSR" id="PIRSR000349-1"/>
    </source>
</evidence>
<dbReference type="SUPFAM" id="SSF54719">
    <property type="entry name" value="Fe,Mn superoxide dismutase (SOD), C-terminal domain"/>
    <property type="match status" value="1"/>
</dbReference>
<evidence type="ECO:0000256" key="1">
    <source>
        <dbReference type="ARBA" id="ARBA00008714"/>
    </source>
</evidence>
<dbReference type="GO" id="GO:0004784">
    <property type="term" value="F:superoxide dismutase activity"/>
    <property type="evidence" value="ECO:0007669"/>
    <property type="project" value="UniProtKB-EC"/>
</dbReference>
<evidence type="ECO:0000313" key="10">
    <source>
        <dbReference type="Proteomes" id="UP000243588"/>
    </source>
</evidence>
<dbReference type="InterPro" id="IPR019832">
    <property type="entry name" value="Mn/Fe_SOD_C"/>
</dbReference>
<feature type="binding site" evidence="5">
    <location>
        <position position="161"/>
    </location>
    <ligand>
        <name>Mn(2+)</name>
        <dbReference type="ChEBI" id="CHEBI:29035"/>
    </ligand>
</feature>
<dbReference type="PROSITE" id="PS00088">
    <property type="entry name" value="SOD_MN"/>
    <property type="match status" value="1"/>
</dbReference>
<evidence type="ECO:0000256" key="4">
    <source>
        <dbReference type="ARBA" id="ARBA00023002"/>
    </source>
</evidence>
<evidence type="ECO:0000259" key="8">
    <source>
        <dbReference type="Pfam" id="PF02777"/>
    </source>
</evidence>
<evidence type="ECO:0000259" key="7">
    <source>
        <dbReference type="Pfam" id="PF00081"/>
    </source>
</evidence>
<feature type="domain" description="Manganese/iron superoxide dismutase N-terminal" evidence="7">
    <location>
        <begin position="2"/>
        <end position="85"/>
    </location>
</feature>
<dbReference type="EMBL" id="FNDQ01000002">
    <property type="protein sequence ID" value="SDH34535.1"/>
    <property type="molecule type" value="Genomic_DNA"/>
</dbReference>
<dbReference type="Proteomes" id="UP000243588">
    <property type="component" value="Unassembled WGS sequence"/>
</dbReference>
<organism evidence="9 10">
    <name type="scientific">Myroides phaeus</name>
    <dbReference type="NCBI Taxonomy" id="702745"/>
    <lineage>
        <taxon>Bacteria</taxon>
        <taxon>Pseudomonadati</taxon>
        <taxon>Bacteroidota</taxon>
        <taxon>Flavobacteriia</taxon>
        <taxon>Flavobacteriales</taxon>
        <taxon>Flavobacteriaceae</taxon>
        <taxon>Myroides</taxon>
    </lineage>
</organism>
<protein>
    <recommendedName>
        <fullName evidence="2 6">Superoxide dismutase</fullName>
        <ecNumber evidence="2 6">1.15.1.1</ecNumber>
    </recommendedName>
</protein>
<dbReference type="InterPro" id="IPR036324">
    <property type="entry name" value="Mn/Fe_SOD_N_sf"/>
</dbReference>
<evidence type="ECO:0000256" key="3">
    <source>
        <dbReference type="ARBA" id="ARBA00022723"/>
    </source>
</evidence>
<keyword evidence="10" id="KW-1185">Reference proteome</keyword>
<evidence type="ECO:0000256" key="2">
    <source>
        <dbReference type="ARBA" id="ARBA00012682"/>
    </source>
</evidence>
<gene>
    <name evidence="9" type="ORF">SAMN05421818_102149</name>
</gene>
<name>A0A1G8BMT9_9FLAO</name>
<dbReference type="InterPro" id="IPR019831">
    <property type="entry name" value="Mn/Fe_SOD_N"/>
</dbReference>
<proteinExistence type="inferred from homology"/>
<dbReference type="AlphaFoldDB" id="A0A1G8BMT9"/>
<feature type="binding site" evidence="5">
    <location>
        <position position="165"/>
    </location>
    <ligand>
        <name>Mn(2+)</name>
        <dbReference type="ChEBI" id="CHEBI:29035"/>
    </ligand>
</feature>
<dbReference type="Pfam" id="PF00081">
    <property type="entry name" value="Sod_Fe_N"/>
    <property type="match status" value="1"/>
</dbReference>
<dbReference type="PANTHER" id="PTHR42769">
    <property type="entry name" value="SUPEROXIDE DISMUTASE"/>
    <property type="match status" value="1"/>
</dbReference>
<keyword evidence="3 5" id="KW-0479">Metal-binding</keyword>